<dbReference type="InterPro" id="IPR012337">
    <property type="entry name" value="RNaseH-like_sf"/>
</dbReference>
<dbReference type="InterPro" id="IPR052929">
    <property type="entry name" value="RNase_H-like_EbsB-rel"/>
</dbReference>
<dbReference type="GO" id="GO:0003676">
    <property type="term" value="F:nucleic acid binding"/>
    <property type="evidence" value="ECO:0007669"/>
    <property type="project" value="InterPro"/>
</dbReference>
<dbReference type="GO" id="GO:0004523">
    <property type="term" value="F:RNA-DNA hybrid ribonuclease activity"/>
    <property type="evidence" value="ECO:0007669"/>
    <property type="project" value="InterPro"/>
</dbReference>
<dbReference type="GeneID" id="108981724"/>
<dbReference type="CDD" id="cd06222">
    <property type="entry name" value="RNase_H_like"/>
    <property type="match status" value="1"/>
</dbReference>
<dbReference type="KEGG" id="jre:108981724"/>
<organism evidence="1 2">
    <name type="scientific">Juglans regia</name>
    <name type="common">English walnut</name>
    <dbReference type="NCBI Taxonomy" id="51240"/>
    <lineage>
        <taxon>Eukaryota</taxon>
        <taxon>Viridiplantae</taxon>
        <taxon>Streptophyta</taxon>
        <taxon>Embryophyta</taxon>
        <taxon>Tracheophyta</taxon>
        <taxon>Spermatophyta</taxon>
        <taxon>Magnoliopsida</taxon>
        <taxon>eudicotyledons</taxon>
        <taxon>Gunneridae</taxon>
        <taxon>Pentapetalae</taxon>
        <taxon>rosids</taxon>
        <taxon>fabids</taxon>
        <taxon>Fagales</taxon>
        <taxon>Juglandaceae</taxon>
        <taxon>Juglans</taxon>
    </lineage>
</organism>
<name>A0A2I4DN14_JUGRE</name>
<dbReference type="PANTHER" id="PTHR47074">
    <property type="entry name" value="BNAC02G40300D PROTEIN"/>
    <property type="match status" value="1"/>
</dbReference>
<sequence length="214" mass="23905">MKGLWSRRNNTYHGKEFQHPTALHQQAKTDLAVYQEAITEDRAVKFNARAGVPKWKKPEVGSLKVNWDAAVNLEEGRIGIRVLIRDHDGLVMGSLRASRNLKGTPFDAEAYGLLLAAVFCKEIGLTQVCLEGDSKQVVDLLQNCARNWSLEGCLVEDAREILNSYAVWSVTHAYREANMASHLLANNALEATEDTYDLETCPSCIFPIVSKEML</sequence>
<dbReference type="PANTHER" id="PTHR47074:SF48">
    <property type="entry name" value="POLYNUCLEOTIDYL TRANSFERASE, RIBONUCLEASE H-LIKE SUPERFAMILY PROTEIN"/>
    <property type="match status" value="1"/>
</dbReference>
<keyword evidence="1" id="KW-1185">Reference proteome</keyword>
<dbReference type="SUPFAM" id="SSF53098">
    <property type="entry name" value="Ribonuclease H-like"/>
    <property type="match status" value="1"/>
</dbReference>
<reference evidence="2" key="1">
    <citation type="submission" date="2025-08" db="UniProtKB">
        <authorList>
            <consortium name="RefSeq"/>
        </authorList>
    </citation>
    <scope>IDENTIFICATION</scope>
    <source>
        <tissue evidence="2">Leaves</tissue>
    </source>
</reference>
<dbReference type="RefSeq" id="XP_018808517.1">
    <property type="nucleotide sequence ID" value="XM_018952972.1"/>
</dbReference>
<dbReference type="Pfam" id="PF13456">
    <property type="entry name" value="RVT_3"/>
    <property type="match status" value="1"/>
</dbReference>
<dbReference type="OrthoDB" id="1415772at2759"/>
<dbReference type="Gramene" id="Jr07_04360_p1">
    <property type="protein sequence ID" value="cds.Jr07_04360_p1"/>
    <property type="gene ID" value="Jr07_04360"/>
</dbReference>
<proteinExistence type="predicted"/>
<accession>A0A2I4DN14</accession>
<gene>
    <name evidence="2" type="primary">LOC108981724</name>
</gene>
<evidence type="ECO:0000313" key="2">
    <source>
        <dbReference type="RefSeq" id="XP_018808517.1"/>
    </source>
</evidence>
<protein>
    <submittedName>
        <fullName evidence="2">Uncharacterized protein LOC108981724</fullName>
    </submittedName>
</protein>
<dbReference type="Proteomes" id="UP000235220">
    <property type="component" value="Chromosome 7"/>
</dbReference>
<dbReference type="Gene3D" id="3.30.420.10">
    <property type="entry name" value="Ribonuclease H-like superfamily/Ribonuclease H"/>
    <property type="match status" value="1"/>
</dbReference>
<dbReference type="AlphaFoldDB" id="A0A2I4DN14"/>
<evidence type="ECO:0000313" key="1">
    <source>
        <dbReference type="Proteomes" id="UP000235220"/>
    </source>
</evidence>
<dbReference type="InterPro" id="IPR002156">
    <property type="entry name" value="RNaseH_domain"/>
</dbReference>
<dbReference type="InterPro" id="IPR044730">
    <property type="entry name" value="RNase_H-like_dom_plant"/>
</dbReference>
<dbReference type="InterPro" id="IPR036397">
    <property type="entry name" value="RNaseH_sf"/>
</dbReference>